<evidence type="ECO:0000313" key="3">
    <source>
        <dbReference type="EMBL" id="EEF48197.1"/>
    </source>
</evidence>
<name>B9RKJ9_RICCO</name>
<accession>B9RKJ9</accession>
<feature type="compositionally biased region" description="Polar residues" evidence="1">
    <location>
        <begin position="85"/>
        <end position="96"/>
    </location>
</feature>
<reference evidence="4" key="1">
    <citation type="journal article" date="2010" name="Nat. Biotechnol.">
        <title>Draft genome sequence of the oilseed species Ricinus communis.</title>
        <authorList>
            <person name="Chan A.P."/>
            <person name="Crabtree J."/>
            <person name="Zhao Q."/>
            <person name="Lorenzi H."/>
            <person name="Orvis J."/>
            <person name="Puiu D."/>
            <person name="Melake-Berhan A."/>
            <person name="Jones K.M."/>
            <person name="Redman J."/>
            <person name="Chen G."/>
            <person name="Cahoon E.B."/>
            <person name="Gedil M."/>
            <person name="Stanke M."/>
            <person name="Haas B.J."/>
            <person name="Wortman J.R."/>
            <person name="Fraser-Liggett C.M."/>
            <person name="Ravel J."/>
            <person name="Rabinowicz P.D."/>
        </authorList>
    </citation>
    <scope>NUCLEOTIDE SEQUENCE [LARGE SCALE GENOMIC DNA]</scope>
    <source>
        <strain evidence="4">cv. Hale</strain>
    </source>
</reference>
<feature type="compositionally biased region" description="Basic and acidic residues" evidence="1">
    <location>
        <begin position="97"/>
        <end position="139"/>
    </location>
</feature>
<dbReference type="EMBL" id="EQ973784">
    <property type="protein sequence ID" value="EEF48197.1"/>
    <property type="molecule type" value="Genomic_DNA"/>
</dbReference>
<keyword evidence="4" id="KW-1185">Reference proteome</keyword>
<evidence type="ECO:0000313" key="4">
    <source>
        <dbReference type="Proteomes" id="UP000008311"/>
    </source>
</evidence>
<gene>
    <name evidence="3" type="ORF">RCOM_1050360</name>
</gene>
<dbReference type="Proteomes" id="UP000008311">
    <property type="component" value="Unassembled WGS sequence"/>
</dbReference>
<feature type="chain" id="PRO_5002888439" evidence="2">
    <location>
        <begin position="23"/>
        <end position="150"/>
    </location>
</feature>
<keyword evidence="2" id="KW-0732">Signal</keyword>
<dbReference type="AlphaFoldDB" id="B9RKJ9"/>
<evidence type="ECO:0000256" key="2">
    <source>
        <dbReference type="SAM" id="SignalP"/>
    </source>
</evidence>
<protein>
    <submittedName>
        <fullName evidence="3">Uncharacterized protein</fullName>
    </submittedName>
</protein>
<dbReference type="InParanoid" id="B9RKJ9"/>
<proteinExistence type="predicted"/>
<evidence type="ECO:0000256" key="1">
    <source>
        <dbReference type="SAM" id="MobiDB-lite"/>
    </source>
</evidence>
<feature type="signal peptide" evidence="2">
    <location>
        <begin position="1"/>
        <end position="22"/>
    </location>
</feature>
<feature type="compositionally biased region" description="Basic and acidic residues" evidence="1">
    <location>
        <begin position="66"/>
        <end position="75"/>
    </location>
</feature>
<sequence>MPYLRLMHFIHRGLILARLGWASWPLMPFHVIIDCAYGRVLQEVQINIDNGGTVCCGGECYGSCQDESKSLKGGEEEVEERASAGNESISSGNTDNDNAREKNKYASKETREEREDQLQHEKIRKEPRQARERKKRSEADVAMGKKAKKR</sequence>
<organism evidence="3 4">
    <name type="scientific">Ricinus communis</name>
    <name type="common">Castor bean</name>
    <dbReference type="NCBI Taxonomy" id="3988"/>
    <lineage>
        <taxon>Eukaryota</taxon>
        <taxon>Viridiplantae</taxon>
        <taxon>Streptophyta</taxon>
        <taxon>Embryophyta</taxon>
        <taxon>Tracheophyta</taxon>
        <taxon>Spermatophyta</taxon>
        <taxon>Magnoliopsida</taxon>
        <taxon>eudicotyledons</taxon>
        <taxon>Gunneridae</taxon>
        <taxon>Pentapetalae</taxon>
        <taxon>rosids</taxon>
        <taxon>fabids</taxon>
        <taxon>Malpighiales</taxon>
        <taxon>Euphorbiaceae</taxon>
        <taxon>Acalyphoideae</taxon>
        <taxon>Acalypheae</taxon>
        <taxon>Ricinus</taxon>
    </lineage>
</organism>
<feature type="region of interest" description="Disordered" evidence="1">
    <location>
        <begin position="66"/>
        <end position="150"/>
    </location>
</feature>